<sequence length="170" mass="19553">MQDYNADELKQAMNEGLPQLTPFADKAMEIKQAVNSSIPKPPLAMRLDYEPETGTARVEIVFDLAEPNDLKAIGDILRDTMIKVISNKLNDLTHMIPSKKQIVDKQQALLKQRDQFIMEKTPRLHRLLMEAFPHLKDYFKYSISNVEGEPGKFILLREKKGKLKEIAKNF</sequence>
<proteinExistence type="predicted"/>
<protein>
    <submittedName>
        <fullName evidence="1">Uncharacterized protein</fullName>
    </submittedName>
</protein>
<organism evidence="1">
    <name type="scientific">viral metagenome</name>
    <dbReference type="NCBI Taxonomy" id="1070528"/>
    <lineage>
        <taxon>unclassified sequences</taxon>
        <taxon>metagenomes</taxon>
        <taxon>organismal metagenomes</taxon>
    </lineage>
</organism>
<dbReference type="EMBL" id="MT143985">
    <property type="protein sequence ID" value="QJA45066.1"/>
    <property type="molecule type" value="Genomic_DNA"/>
</dbReference>
<accession>A0A6H1ZAY0</accession>
<dbReference type="AlphaFoldDB" id="A0A6H1ZAY0"/>
<evidence type="ECO:0000313" key="2">
    <source>
        <dbReference type="EMBL" id="QJH95065.1"/>
    </source>
</evidence>
<gene>
    <name evidence="1" type="ORF">TM448A00172_0025</name>
    <name evidence="2" type="ORF">TM448B00344_0011</name>
</gene>
<name>A0A6H1ZAY0_9ZZZZ</name>
<dbReference type="EMBL" id="MT144612">
    <property type="protein sequence ID" value="QJH95065.1"/>
    <property type="molecule type" value="Genomic_DNA"/>
</dbReference>
<reference evidence="1" key="1">
    <citation type="submission" date="2020-03" db="EMBL/GenBank/DDBJ databases">
        <title>The deep terrestrial virosphere.</title>
        <authorList>
            <person name="Holmfeldt K."/>
            <person name="Nilsson E."/>
            <person name="Simone D."/>
            <person name="Lopez-Fernandez M."/>
            <person name="Wu X."/>
            <person name="de Brujin I."/>
            <person name="Lundin D."/>
            <person name="Andersson A."/>
            <person name="Bertilsson S."/>
            <person name="Dopson M."/>
        </authorList>
    </citation>
    <scope>NUCLEOTIDE SEQUENCE</scope>
    <source>
        <strain evidence="1">TM448A00172</strain>
        <strain evidence="2">TM448B00344</strain>
    </source>
</reference>
<evidence type="ECO:0000313" key="1">
    <source>
        <dbReference type="EMBL" id="QJA45066.1"/>
    </source>
</evidence>